<dbReference type="InterPro" id="IPR005829">
    <property type="entry name" value="Sugar_transporter_CS"/>
</dbReference>
<comment type="subcellular location">
    <subcellularLocation>
        <location evidence="2">Membrane</location>
        <topology evidence="2">Multi-pass membrane protein</topology>
    </subcellularLocation>
</comment>
<evidence type="ECO:0000313" key="11">
    <source>
        <dbReference type="Proteomes" id="UP000320300"/>
    </source>
</evidence>
<dbReference type="GO" id="GO:0016020">
    <property type="term" value="C:membrane"/>
    <property type="evidence" value="ECO:0007669"/>
    <property type="project" value="UniProtKB-SubCell"/>
</dbReference>
<dbReference type="InterPro" id="IPR020846">
    <property type="entry name" value="MFS_dom"/>
</dbReference>
<keyword evidence="4" id="KW-0813">Transport</keyword>
<organism evidence="10 11">
    <name type="scientific">Pedobacter westerhofensis</name>
    <dbReference type="NCBI Taxonomy" id="425512"/>
    <lineage>
        <taxon>Bacteria</taxon>
        <taxon>Pseudomonadati</taxon>
        <taxon>Bacteroidota</taxon>
        <taxon>Sphingobacteriia</taxon>
        <taxon>Sphingobacteriales</taxon>
        <taxon>Sphingobacteriaceae</taxon>
        <taxon>Pedobacter</taxon>
    </lineage>
</organism>
<sequence length="410" mass="44482">MQFKLNMASQKKSAIGFIFITLLIDFTGFGIIIPVLPRLIEELTGGGISVAAVYGGWLTISYSAMQFIGAPILGGLSDRFGRRPILLASLLGLGLDYVFLAFAPTIAWLFVGRIIAGITGASFTTAMAYIADVSEPEKRAQNFGLVGAAFGIGFIVGPVVGGLFSQFGLRIPFLISAGLALINWLYGYFVLPESLAKENRRAFDWKRANPLGALLHIRKYPALAGLLVALFLLYIASHSVQSSWTYYTMEKFHWNEAWVGYSLGFVGVLVGIVQGVLIRVIIPKIGQVKAVFYGLVLYIAGFLLFAFATQSWMMFAFTIPYCLAGIFGPAMQGLLSNDVPANEQGELQGVTAGLMSLSAIIGPLIMTNLFAHFTNHKNSIYFPGAPFILSALLTIAGLIICTRSLRKYHS</sequence>
<dbReference type="Proteomes" id="UP000320300">
    <property type="component" value="Unassembled WGS sequence"/>
</dbReference>
<evidence type="ECO:0000256" key="5">
    <source>
        <dbReference type="ARBA" id="ARBA00022692"/>
    </source>
</evidence>
<evidence type="ECO:0000256" key="2">
    <source>
        <dbReference type="ARBA" id="ARBA00004141"/>
    </source>
</evidence>
<feature type="transmembrane region" description="Helical" evidence="8">
    <location>
        <begin position="380"/>
        <end position="401"/>
    </location>
</feature>
<evidence type="ECO:0000256" key="1">
    <source>
        <dbReference type="ARBA" id="ARBA00003279"/>
    </source>
</evidence>
<keyword evidence="6 8" id="KW-1133">Transmembrane helix</keyword>
<feature type="transmembrane region" description="Helical" evidence="8">
    <location>
        <begin position="290"/>
        <end position="308"/>
    </location>
</feature>
<keyword evidence="11" id="KW-1185">Reference proteome</keyword>
<dbReference type="PROSITE" id="PS00216">
    <property type="entry name" value="SUGAR_TRANSPORT_1"/>
    <property type="match status" value="1"/>
</dbReference>
<evidence type="ECO:0000256" key="6">
    <source>
        <dbReference type="ARBA" id="ARBA00022989"/>
    </source>
</evidence>
<keyword evidence="7 8" id="KW-0472">Membrane</keyword>
<feature type="transmembrane region" description="Helical" evidence="8">
    <location>
        <begin position="143"/>
        <end position="165"/>
    </location>
</feature>
<reference evidence="10 11" key="1">
    <citation type="submission" date="2017-05" db="EMBL/GenBank/DDBJ databases">
        <authorList>
            <person name="Varghese N."/>
            <person name="Submissions S."/>
        </authorList>
    </citation>
    <scope>NUCLEOTIDE SEQUENCE [LARGE SCALE GENOMIC DNA]</scope>
    <source>
        <strain evidence="10 11">DSM 19036</strain>
    </source>
</reference>
<feature type="transmembrane region" description="Helical" evidence="8">
    <location>
        <begin position="347"/>
        <end position="374"/>
    </location>
</feature>
<evidence type="ECO:0000313" key="10">
    <source>
        <dbReference type="EMBL" id="SMO95727.1"/>
    </source>
</evidence>
<dbReference type="CDD" id="cd17388">
    <property type="entry name" value="MFS_TetA"/>
    <property type="match status" value="1"/>
</dbReference>
<feature type="transmembrane region" description="Helical" evidence="8">
    <location>
        <begin position="14"/>
        <end position="36"/>
    </location>
</feature>
<feature type="transmembrane region" description="Helical" evidence="8">
    <location>
        <begin position="85"/>
        <end position="104"/>
    </location>
</feature>
<evidence type="ECO:0000256" key="8">
    <source>
        <dbReference type="SAM" id="Phobius"/>
    </source>
</evidence>
<dbReference type="Gene3D" id="1.20.1250.20">
    <property type="entry name" value="MFS general substrate transporter like domains"/>
    <property type="match status" value="1"/>
</dbReference>
<dbReference type="PANTHER" id="PTHR23504:SF15">
    <property type="entry name" value="MAJOR FACILITATOR SUPERFAMILY (MFS) PROFILE DOMAIN-CONTAINING PROTEIN"/>
    <property type="match status" value="1"/>
</dbReference>
<dbReference type="Pfam" id="PF07690">
    <property type="entry name" value="MFS_1"/>
    <property type="match status" value="1"/>
</dbReference>
<feature type="transmembrane region" description="Helical" evidence="8">
    <location>
        <begin position="171"/>
        <end position="191"/>
    </location>
</feature>
<protein>
    <submittedName>
        <fullName evidence="10">MFS transporter, DHA1 family, tetracycline resistance protein</fullName>
    </submittedName>
</protein>
<dbReference type="SUPFAM" id="SSF103473">
    <property type="entry name" value="MFS general substrate transporter"/>
    <property type="match status" value="1"/>
</dbReference>
<accession>A0A521FHP7</accession>
<dbReference type="InterPro" id="IPR001958">
    <property type="entry name" value="Tet-R_TetA/multi-R_MdtG-like"/>
</dbReference>
<feature type="transmembrane region" description="Helical" evidence="8">
    <location>
        <begin position="220"/>
        <end position="237"/>
    </location>
</feature>
<feature type="transmembrane region" description="Helical" evidence="8">
    <location>
        <begin position="110"/>
        <end position="131"/>
    </location>
</feature>
<proteinExistence type="inferred from homology"/>
<evidence type="ECO:0000256" key="3">
    <source>
        <dbReference type="ARBA" id="ARBA00007520"/>
    </source>
</evidence>
<comment type="function">
    <text evidence="1">Resistance to tetracycline by an active tetracycline efflux. This is an energy-dependent process that decreases the accumulation of the antibiotic in whole cells. This protein functions as a metal-tetracycline/H(+) antiporter.</text>
</comment>
<feature type="domain" description="Major facilitator superfamily (MFS) profile" evidence="9">
    <location>
        <begin position="14"/>
        <end position="409"/>
    </location>
</feature>
<dbReference type="AlphaFoldDB" id="A0A521FHP7"/>
<feature type="transmembrane region" description="Helical" evidence="8">
    <location>
        <begin position="48"/>
        <end position="73"/>
    </location>
</feature>
<name>A0A521FHP7_9SPHI</name>
<comment type="similarity">
    <text evidence="3">Belongs to the major facilitator superfamily. TCR/Tet family.</text>
</comment>
<dbReference type="PANTHER" id="PTHR23504">
    <property type="entry name" value="MAJOR FACILITATOR SUPERFAMILY DOMAIN-CONTAINING PROTEIN 10"/>
    <property type="match status" value="1"/>
</dbReference>
<dbReference type="GO" id="GO:0022857">
    <property type="term" value="F:transmembrane transporter activity"/>
    <property type="evidence" value="ECO:0007669"/>
    <property type="project" value="InterPro"/>
</dbReference>
<evidence type="ECO:0000256" key="4">
    <source>
        <dbReference type="ARBA" id="ARBA00022448"/>
    </source>
</evidence>
<dbReference type="InterPro" id="IPR036259">
    <property type="entry name" value="MFS_trans_sf"/>
</dbReference>
<gene>
    <name evidence="10" type="ORF">SAMN06265348_112187</name>
</gene>
<dbReference type="EMBL" id="FXTN01000012">
    <property type="protein sequence ID" value="SMO95727.1"/>
    <property type="molecule type" value="Genomic_DNA"/>
</dbReference>
<dbReference type="PROSITE" id="PS50850">
    <property type="entry name" value="MFS"/>
    <property type="match status" value="1"/>
</dbReference>
<keyword evidence="5 8" id="KW-0812">Transmembrane</keyword>
<evidence type="ECO:0000259" key="9">
    <source>
        <dbReference type="PROSITE" id="PS50850"/>
    </source>
</evidence>
<feature type="transmembrane region" description="Helical" evidence="8">
    <location>
        <begin position="314"/>
        <end position="335"/>
    </location>
</feature>
<dbReference type="PRINTS" id="PR01035">
    <property type="entry name" value="TCRTETA"/>
</dbReference>
<evidence type="ECO:0000256" key="7">
    <source>
        <dbReference type="ARBA" id="ARBA00023136"/>
    </source>
</evidence>
<feature type="transmembrane region" description="Helical" evidence="8">
    <location>
        <begin position="257"/>
        <end position="278"/>
    </location>
</feature>
<dbReference type="InterPro" id="IPR011701">
    <property type="entry name" value="MFS"/>
</dbReference>